<organism evidence="1 2">
    <name type="scientific">Xylella fastidiosa subsp. sandyi Ann-1</name>
    <dbReference type="NCBI Taxonomy" id="155920"/>
    <lineage>
        <taxon>Bacteria</taxon>
        <taxon>Pseudomonadati</taxon>
        <taxon>Pseudomonadota</taxon>
        <taxon>Gammaproteobacteria</taxon>
        <taxon>Lysobacterales</taxon>
        <taxon>Lysobacteraceae</taxon>
        <taxon>Xylella</taxon>
    </lineage>
</organism>
<protein>
    <recommendedName>
        <fullName evidence="3">CopL family metal-binding regulatory protein</fullName>
    </recommendedName>
</protein>
<dbReference type="NCBIfam" id="NF033807">
    <property type="entry name" value="CopL_fam"/>
    <property type="match status" value="1"/>
</dbReference>
<dbReference type="InterPro" id="IPR048034">
    <property type="entry name" value="CopL-like"/>
</dbReference>
<sequence>MPLRWQHRLIEQEPRVLGIATWRTCKNALSVASAGINLGVSSPYTDATSRLRCAPLPSLLLRLLISLCLIAQQSVSPWASVTMPPRIALPSMPVAVVDRPCHHTGVSGVQSAAHLSHAIPTPSTPCSKIGHCDCLQHSNALPVTLLILPVVLLERMPPLAGILTSQGLPAPYRPMRPPIA</sequence>
<evidence type="ECO:0008006" key="3">
    <source>
        <dbReference type="Google" id="ProtNLM"/>
    </source>
</evidence>
<reference evidence="1 2" key="1">
    <citation type="submission" date="2013-08" db="EMBL/GenBank/DDBJ databases">
        <authorList>
            <person name="Stouthamer R."/>
            <person name="Nunney L."/>
        </authorList>
    </citation>
    <scope>NUCLEOTIDE SEQUENCE [LARGE SCALE GENOMIC DNA]</scope>
    <source>
        <strain evidence="2">ann-1</strain>
    </source>
</reference>
<dbReference type="HOGENOM" id="CLU_128256_0_0_6"/>
<evidence type="ECO:0000313" key="2">
    <source>
        <dbReference type="Proteomes" id="UP000027215"/>
    </source>
</evidence>
<gene>
    <name evidence="1" type="ORF">D934_01465</name>
</gene>
<evidence type="ECO:0000313" key="1">
    <source>
        <dbReference type="EMBL" id="AIC10974.1"/>
    </source>
</evidence>
<accession>A0A060H2J9</accession>
<dbReference type="AlphaFoldDB" id="A0A060H2J9"/>
<dbReference type="Proteomes" id="UP000027215">
    <property type="component" value="Chromosome"/>
</dbReference>
<dbReference type="RefSeq" id="WP_020852913.1">
    <property type="nucleotide sequence ID" value="NZ_CP006696.1"/>
</dbReference>
<dbReference type="EMBL" id="CP006696">
    <property type="protein sequence ID" value="AIC10974.1"/>
    <property type="molecule type" value="Genomic_DNA"/>
</dbReference>
<dbReference type="KEGG" id="xfs:D934_01465"/>
<name>A0A060H2J9_XYLFS</name>
<proteinExistence type="predicted"/>
<dbReference type="PATRIC" id="fig|155920.8.peg.352"/>